<dbReference type="Proteomes" id="UP000295345">
    <property type="component" value="Unassembled WGS sequence"/>
</dbReference>
<keyword evidence="4" id="KW-1185">Reference proteome</keyword>
<dbReference type="AlphaFoldDB" id="A0A4R4TK35"/>
<reference evidence="3 4" key="1">
    <citation type="submission" date="2019-03" db="EMBL/GenBank/DDBJ databases">
        <title>Draft genome sequences of novel Actinobacteria.</title>
        <authorList>
            <person name="Sahin N."/>
            <person name="Ay H."/>
            <person name="Saygin H."/>
        </authorList>
    </citation>
    <scope>NUCLEOTIDE SEQUENCE [LARGE SCALE GENOMIC DNA]</scope>
    <source>
        <strain evidence="3 4">DSM 41900</strain>
    </source>
</reference>
<dbReference type="OrthoDB" id="3653265at2"/>
<gene>
    <name evidence="3" type="ORF">E1283_12585</name>
</gene>
<dbReference type="RefSeq" id="WP_132818078.1">
    <property type="nucleotide sequence ID" value="NZ_SMKI01000108.1"/>
</dbReference>
<feature type="region of interest" description="Disordered" evidence="1">
    <location>
        <begin position="147"/>
        <end position="168"/>
    </location>
</feature>
<dbReference type="Pfam" id="PF13454">
    <property type="entry name" value="NAD_binding_9"/>
    <property type="match status" value="1"/>
</dbReference>
<evidence type="ECO:0000313" key="4">
    <source>
        <dbReference type="Proteomes" id="UP000295345"/>
    </source>
</evidence>
<evidence type="ECO:0000313" key="3">
    <source>
        <dbReference type="EMBL" id="TDC75393.1"/>
    </source>
</evidence>
<dbReference type="PANTHER" id="PTHR40254:SF1">
    <property type="entry name" value="BLR0577 PROTEIN"/>
    <property type="match status" value="1"/>
</dbReference>
<dbReference type="InterPro" id="IPR038732">
    <property type="entry name" value="HpyO/CreE_NAD-binding"/>
</dbReference>
<feature type="domain" description="FAD-dependent urate hydroxylase HpyO/Asp monooxygenase CreE-like FAD/NAD(P)-binding" evidence="2">
    <location>
        <begin position="15"/>
        <end position="149"/>
    </location>
</feature>
<dbReference type="PANTHER" id="PTHR40254">
    <property type="entry name" value="BLR0577 PROTEIN"/>
    <property type="match status" value="1"/>
</dbReference>
<name>A0A4R4TK35_9ACTN</name>
<dbReference type="EMBL" id="SMKI01000108">
    <property type="protein sequence ID" value="TDC75393.1"/>
    <property type="molecule type" value="Genomic_DNA"/>
</dbReference>
<evidence type="ECO:0000259" key="2">
    <source>
        <dbReference type="Pfam" id="PF13454"/>
    </source>
</evidence>
<comment type="caution">
    <text evidence="3">The sequence shown here is derived from an EMBL/GenBank/DDBJ whole genome shotgun (WGS) entry which is preliminary data.</text>
</comment>
<organism evidence="3 4">
    <name type="scientific">Streptomyces hainanensis</name>
    <dbReference type="NCBI Taxonomy" id="402648"/>
    <lineage>
        <taxon>Bacteria</taxon>
        <taxon>Bacillati</taxon>
        <taxon>Actinomycetota</taxon>
        <taxon>Actinomycetes</taxon>
        <taxon>Kitasatosporales</taxon>
        <taxon>Streptomycetaceae</taxon>
        <taxon>Streptomyces</taxon>
    </lineage>
</organism>
<evidence type="ECO:0000256" key="1">
    <source>
        <dbReference type="SAM" id="MobiDB-lite"/>
    </source>
</evidence>
<protein>
    <submittedName>
        <fullName evidence="3">FAD/NAD(P)-binding protein</fullName>
    </submittedName>
</protein>
<sequence>MTHTAAVPDDEVHLVVVGGGPRGLSVLERVAARVARPGADPAPELRIALVEPHPAGAGKVWRPEQPAELLMNTMSADNTVFPDASVRLDSPVETGPTFLRWLRRIAVEGHRDPGAVEFARSSTERDYAPRRVYGTYLVDALAAVRSRLPRPGGGSAARRRPPAREPGS</sequence>
<proteinExistence type="predicted"/>
<accession>A0A4R4TK35</accession>
<dbReference type="InterPro" id="IPR052189">
    <property type="entry name" value="L-asp_N-monooxygenase_NS-form"/>
</dbReference>